<dbReference type="GO" id="GO:0102335">
    <property type="term" value="F:N,N'-diacetylbacillosaminyl-diphospho-undecaprenol alpha-1,3-N-acetylgalactosaminyltransferase activity"/>
    <property type="evidence" value="ECO:0007669"/>
    <property type="project" value="UniProtKB-EC"/>
</dbReference>
<dbReference type="EC" id="2.4.1.290" evidence="3"/>
<protein>
    <submittedName>
        <fullName evidence="3">N, N'-diacetylbacillosaminyl-diphospho-undecaprenol alpha-1,3-N-acetylgalactosaminyltransferase</fullName>
        <ecNumber evidence="3">2.4.1.290</ecNumber>
    </submittedName>
</protein>
<evidence type="ECO:0000259" key="1">
    <source>
        <dbReference type="Pfam" id="PF00534"/>
    </source>
</evidence>
<dbReference type="EMBL" id="KX117089">
    <property type="protein sequence ID" value="ANF30073.1"/>
    <property type="molecule type" value="Genomic_DNA"/>
</dbReference>
<dbReference type="AlphaFoldDB" id="A0A172X0F6"/>
<dbReference type="PANTHER" id="PTHR12526">
    <property type="entry name" value="GLYCOSYLTRANSFERASE"/>
    <property type="match status" value="1"/>
</dbReference>
<dbReference type="InterPro" id="IPR001296">
    <property type="entry name" value="Glyco_trans_1"/>
</dbReference>
<feature type="domain" description="Glycosyltransferase subfamily 4-like N-terminal" evidence="2">
    <location>
        <begin position="6"/>
        <end position="138"/>
    </location>
</feature>
<feature type="domain" description="Glycosyl transferase family 1" evidence="1">
    <location>
        <begin position="183"/>
        <end position="345"/>
    </location>
</feature>
<reference evidence="3" key="1">
    <citation type="journal article" date="2016" name="PLoS ONE">
        <title>Genetic Diversity of O-Antigens in Hafnia alvei and the Development of a Suspension Array for Serotype Detection.</title>
        <authorList>
            <person name="Duan Z."/>
            <person name="Niedziela T."/>
            <person name="Lugowski C."/>
            <person name="Cao B."/>
            <person name="Wang T."/>
            <person name="Xu L."/>
            <person name="Yang B."/>
            <person name="Liu B."/>
            <person name="Wang L."/>
        </authorList>
    </citation>
    <scope>NUCLEOTIDE SEQUENCE</scope>
    <source>
        <strain evidence="3">PCM1212</strain>
    </source>
</reference>
<gene>
    <name evidence="3" type="primary">pglA</name>
</gene>
<evidence type="ECO:0000259" key="2">
    <source>
        <dbReference type="Pfam" id="PF13477"/>
    </source>
</evidence>
<dbReference type="CDD" id="cd03808">
    <property type="entry name" value="GT4_CapM-like"/>
    <property type="match status" value="1"/>
</dbReference>
<keyword evidence="3" id="KW-0328">Glycosyltransferase</keyword>
<organism evidence="3">
    <name type="scientific">Hafnia alvei</name>
    <dbReference type="NCBI Taxonomy" id="569"/>
    <lineage>
        <taxon>Bacteria</taxon>
        <taxon>Pseudomonadati</taxon>
        <taxon>Pseudomonadota</taxon>
        <taxon>Gammaproteobacteria</taxon>
        <taxon>Enterobacterales</taxon>
        <taxon>Hafniaceae</taxon>
        <taxon>Hafnia</taxon>
    </lineage>
</organism>
<dbReference type="InterPro" id="IPR028098">
    <property type="entry name" value="Glyco_trans_4-like_N"/>
</dbReference>
<accession>A0A172X0F6</accession>
<keyword evidence="3" id="KW-0808">Transferase</keyword>
<sequence>MNDNVIAITANTSWYVYNFRANTIKRLLELDYDVVVVSGDEEYKSKFLNMGAKFELVYIDKKSKNPIKDIRTFLSYFNIYKKIKPAVILNFTPKPNIYSAYAGYFFRAKVINNISGLGSVFINNTVVTKVVKSLYAIAVKCAYHTFFQNEDDMQLFKHNGMLNNAKSSLIPGSGVNLERFSNKEWECYPKNEKFILVARLLESKGVRIYAAAAKVIKQKHPEVSFSLLGPIVEDDISKTDIDEWERENVINYLGFSDNVEHIVRDHTVVVLPSYYSEGVPKSLLEAAAMGKPILTTKNVGCKNAVIDGVSGILFDPQSVNALVDAMENYLSLTESEKISMGRAGRKYIEDHYNEDFVINDYIEKIKQLQL</sequence>
<dbReference type="Gene3D" id="3.40.50.2000">
    <property type="entry name" value="Glycogen Phosphorylase B"/>
    <property type="match status" value="2"/>
</dbReference>
<dbReference type="PANTHER" id="PTHR12526:SF638">
    <property type="entry name" value="SPORE COAT PROTEIN SA"/>
    <property type="match status" value="1"/>
</dbReference>
<evidence type="ECO:0000313" key="3">
    <source>
        <dbReference type="EMBL" id="ANF30073.1"/>
    </source>
</evidence>
<proteinExistence type="predicted"/>
<dbReference type="Pfam" id="PF00534">
    <property type="entry name" value="Glycos_transf_1"/>
    <property type="match status" value="1"/>
</dbReference>
<dbReference type="GO" id="GO:1901135">
    <property type="term" value="P:carbohydrate derivative metabolic process"/>
    <property type="evidence" value="ECO:0007669"/>
    <property type="project" value="UniProtKB-ARBA"/>
</dbReference>
<dbReference type="Pfam" id="PF13477">
    <property type="entry name" value="Glyco_trans_4_2"/>
    <property type="match status" value="1"/>
</dbReference>
<name>A0A172X0F6_HAFAL</name>
<dbReference type="SUPFAM" id="SSF53756">
    <property type="entry name" value="UDP-Glycosyltransferase/glycogen phosphorylase"/>
    <property type="match status" value="1"/>
</dbReference>